<dbReference type="EMBL" id="AP022870">
    <property type="protein sequence ID" value="BCB82015.1"/>
    <property type="molecule type" value="Genomic_DNA"/>
</dbReference>
<evidence type="ECO:0008006" key="4">
    <source>
        <dbReference type="Google" id="ProtNLM"/>
    </source>
</evidence>
<protein>
    <recommendedName>
        <fullName evidence="4">Right handed beta helix domain-containing protein</fullName>
    </recommendedName>
</protein>
<dbReference type="SUPFAM" id="SSF51126">
    <property type="entry name" value="Pectin lyase-like"/>
    <property type="match status" value="1"/>
</dbReference>
<name>A0A6F8Y7E4_9ACTN</name>
<dbReference type="InterPro" id="IPR011050">
    <property type="entry name" value="Pectin_lyase_fold/virulence"/>
</dbReference>
<evidence type="ECO:0000313" key="3">
    <source>
        <dbReference type="Proteomes" id="UP000502508"/>
    </source>
</evidence>
<feature type="compositionally biased region" description="Low complexity" evidence="1">
    <location>
        <begin position="84"/>
        <end position="96"/>
    </location>
</feature>
<accession>A0A6F8Y7E4</accession>
<reference evidence="2 3" key="2">
    <citation type="submission" date="2020-03" db="EMBL/GenBank/DDBJ databases">
        <authorList>
            <person name="Ichikawa N."/>
            <person name="Kimura A."/>
            <person name="Kitahashi Y."/>
            <person name="Uohara A."/>
        </authorList>
    </citation>
    <scope>NUCLEOTIDE SEQUENCE [LARGE SCALE GENOMIC DNA]</scope>
    <source>
        <strain evidence="2 3">NBRC 107702</strain>
    </source>
</reference>
<proteinExistence type="predicted"/>
<evidence type="ECO:0000313" key="2">
    <source>
        <dbReference type="EMBL" id="BCB82015.1"/>
    </source>
</evidence>
<feature type="region of interest" description="Disordered" evidence="1">
    <location>
        <begin position="38"/>
        <end position="100"/>
    </location>
</feature>
<evidence type="ECO:0000256" key="1">
    <source>
        <dbReference type="SAM" id="MobiDB-lite"/>
    </source>
</evidence>
<dbReference type="RefSeq" id="WP_173041680.1">
    <property type="nucleotide sequence ID" value="NZ_AP022870.1"/>
</dbReference>
<sequence length="361" mass="37594">MAILGSRRSRLVLGAVALLLIGGGAVAIVTQSDSVWDRSRAEPASQPVDDAATAGEPTTSAAAATPSATPTPSASPSPSPSPTPSASKSSKPATAAGVDGPSACPPFPAFPDENCTGWKHTGVKLKNCNGDIRKNNAVLDSCFFPQDLKIVAKNVTIKRSHVHGSVYASYMTDWDFQGLTMIDVEVEDEGNTSPDRAAIGGPNFTCIRCHVHNTGTGISMGGNVTIKDSYAHDFTYTDGAHQAAAGANGGANLTLIHNNLECARTNVSADKQGCSSALSLYDEPTIKNVLVEKNLFNTAGGYCTYGGGPNGTDIRYIDNRFGTKFNKSCGSYGPVAAWHGNNSGNVWKGNAWQGTNKALNP</sequence>
<dbReference type="AlphaFoldDB" id="A0A6F8Y7E4"/>
<gene>
    <name evidence="2" type="ORF">Pflav_084250</name>
</gene>
<feature type="compositionally biased region" description="Pro residues" evidence="1">
    <location>
        <begin position="73"/>
        <end position="83"/>
    </location>
</feature>
<organism evidence="2 3">
    <name type="scientific">Phytohabitans flavus</name>
    <dbReference type="NCBI Taxonomy" id="1076124"/>
    <lineage>
        <taxon>Bacteria</taxon>
        <taxon>Bacillati</taxon>
        <taxon>Actinomycetota</taxon>
        <taxon>Actinomycetes</taxon>
        <taxon>Micromonosporales</taxon>
        <taxon>Micromonosporaceae</taxon>
    </lineage>
</organism>
<dbReference type="Proteomes" id="UP000502508">
    <property type="component" value="Chromosome"/>
</dbReference>
<feature type="compositionally biased region" description="Low complexity" evidence="1">
    <location>
        <begin position="57"/>
        <end position="72"/>
    </location>
</feature>
<reference evidence="2 3" key="1">
    <citation type="submission" date="2020-03" db="EMBL/GenBank/DDBJ databases">
        <title>Whole genome shotgun sequence of Phytohabitans flavus NBRC 107702.</title>
        <authorList>
            <person name="Komaki H."/>
            <person name="Tamura T."/>
        </authorList>
    </citation>
    <scope>NUCLEOTIDE SEQUENCE [LARGE SCALE GENOMIC DNA]</scope>
    <source>
        <strain evidence="2 3">NBRC 107702</strain>
    </source>
</reference>
<dbReference type="KEGG" id="pfla:Pflav_084250"/>
<keyword evidence="3" id="KW-1185">Reference proteome</keyword>